<dbReference type="VEuPathDB" id="TrichDB:TVAGG3_1035860"/>
<dbReference type="SMR" id="A2DJL0"/>
<protein>
    <recommendedName>
        <fullName evidence="2">DUF3447 domain-containing protein</fullName>
    </recommendedName>
</protein>
<feature type="repeat" description="ANK" evidence="1">
    <location>
        <begin position="555"/>
        <end position="587"/>
    </location>
</feature>
<dbReference type="STRING" id="5722.A2DJL0"/>
<dbReference type="PANTHER" id="PTHR24182:SF13">
    <property type="entry name" value="LD18443P"/>
    <property type="match status" value="1"/>
</dbReference>
<keyword evidence="1" id="KW-0040">ANK repeat</keyword>
<dbReference type="OrthoDB" id="539213at2759"/>
<dbReference type="PANTHER" id="PTHR24182">
    <property type="entry name" value="ANKYRIN REPEAT AND SOCS BOX CONTAINING 4"/>
    <property type="match status" value="1"/>
</dbReference>
<sequence length="617" mass="71006">MDLESIKQYDDFISAYDKLFHTKPNESDGEYLKLINDCIIDKYKTPKQPLIKSLFNAIIYNYRSLPKYSKIINYFCEKFKIDPFNEWHKISNYSTNIETSFPKEDNVRYLIMYDDIEKFKDYVIQKPLENFYFHVGSIVFDSFIEYSAYFGSVNIFNFLRMNFQMEITDHCLEKAIICGNTDIINECMKHNEIDANCVAAAIGSHNNTFLQYIIDHDLMKTYNINGEDIIASQNLKAMFMLYKYNNNSIIPWCAEFPQSIEILKNDKTLDFSKCDSSKCNMLHYSALYGNADIAKLLLSCPEIYHININQKDKYSNIYKDVTDILLSYGAKYDNSIIDIIAQNDCIDVLEAFLSHGFDVNKKEKKGNYPLYYAITNSSKSIAELLISHGADVNAIDQFHNSLLDYAVKFDSIDGAEVLLSHGAKLNLSLHEAILNSQYEMIDTLVPYFQDFTLQDKKGRTTLHCAIERKNKEIAEFLVSHGADVNIKDNRGQTPLHYAVLEEETIQYYPLDSFPNFNDQLADFLLKKINELKEEKQAQINLLISHGAEIDLKDENGNTPLHIACEYKNKNIVEFLLSHGSNTNSQNHKGKTPLQIALENGGYEIADILKSHDANKKV</sequence>
<dbReference type="VEuPathDB" id="TrichDB:TVAG_101280"/>
<dbReference type="Pfam" id="PF12796">
    <property type="entry name" value="Ank_2"/>
    <property type="match status" value="3"/>
</dbReference>
<dbReference type="Gene3D" id="1.25.40.20">
    <property type="entry name" value="Ankyrin repeat-containing domain"/>
    <property type="match status" value="3"/>
</dbReference>
<gene>
    <name evidence="3" type="ORF">TVAG_101280</name>
</gene>
<dbReference type="SUPFAM" id="SSF48403">
    <property type="entry name" value="Ankyrin repeat"/>
    <property type="match status" value="2"/>
</dbReference>
<dbReference type="eggNOG" id="KOG4177">
    <property type="taxonomic scope" value="Eukaryota"/>
</dbReference>
<dbReference type="PROSITE" id="PS50297">
    <property type="entry name" value="ANK_REP_REGION"/>
    <property type="match status" value="4"/>
</dbReference>
<dbReference type="Pfam" id="PF11929">
    <property type="entry name" value="DUF3447"/>
    <property type="match status" value="1"/>
</dbReference>
<evidence type="ECO:0000256" key="1">
    <source>
        <dbReference type="PROSITE-ProRule" id="PRU00023"/>
    </source>
</evidence>
<reference evidence="3" key="2">
    <citation type="journal article" date="2007" name="Science">
        <title>Draft genome sequence of the sexually transmitted pathogen Trichomonas vaginalis.</title>
        <authorList>
            <person name="Carlton J.M."/>
            <person name="Hirt R.P."/>
            <person name="Silva J.C."/>
            <person name="Delcher A.L."/>
            <person name="Schatz M."/>
            <person name="Zhao Q."/>
            <person name="Wortman J.R."/>
            <person name="Bidwell S.L."/>
            <person name="Alsmark U.C.M."/>
            <person name="Besteiro S."/>
            <person name="Sicheritz-Ponten T."/>
            <person name="Noel C.J."/>
            <person name="Dacks J.B."/>
            <person name="Foster P.G."/>
            <person name="Simillion C."/>
            <person name="Van de Peer Y."/>
            <person name="Miranda-Saavedra D."/>
            <person name="Barton G.J."/>
            <person name="Westrop G.D."/>
            <person name="Mueller S."/>
            <person name="Dessi D."/>
            <person name="Fiori P.L."/>
            <person name="Ren Q."/>
            <person name="Paulsen I."/>
            <person name="Zhang H."/>
            <person name="Bastida-Corcuera F.D."/>
            <person name="Simoes-Barbosa A."/>
            <person name="Brown M.T."/>
            <person name="Hayes R.D."/>
            <person name="Mukherjee M."/>
            <person name="Okumura C.Y."/>
            <person name="Schneider R."/>
            <person name="Smith A.J."/>
            <person name="Vanacova S."/>
            <person name="Villalvazo M."/>
            <person name="Haas B.J."/>
            <person name="Pertea M."/>
            <person name="Feldblyum T.V."/>
            <person name="Utterback T.R."/>
            <person name="Shu C.L."/>
            <person name="Osoegawa K."/>
            <person name="de Jong P.J."/>
            <person name="Hrdy I."/>
            <person name="Horvathova L."/>
            <person name="Zubacova Z."/>
            <person name="Dolezal P."/>
            <person name="Malik S.B."/>
            <person name="Logsdon J.M. Jr."/>
            <person name="Henze K."/>
            <person name="Gupta A."/>
            <person name="Wang C.C."/>
            <person name="Dunne R.L."/>
            <person name="Upcroft J.A."/>
            <person name="Upcroft P."/>
            <person name="White O."/>
            <person name="Salzberg S.L."/>
            <person name="Tang P."/>
            <person name="Chiu C.-H."/>
            <person name="Lee Y.-S."/>
            <person name="Embley T.M."/>
            <person name="Coombs G.H."/>
            <person name="Mottram J.C."/>
            <person name="Tachezy J."/>
            <person name="Fraser-Liggett C.M."/>
            <person name="Johnson P.J."/>
        </authorList>
    </citation>
    <scope>NUCLEOTIDE SEQUENCE [LARGE SCALE GENOMIC DNA]</scope>
    <source>
        <strain evidence="3">G3</strain>
    </source>
</reference>
<dbReference type="PRINTS" id="PR01415">
    <property type="entry name" value="ANKYRIN"/>
</dbReference>
<feature type="repeat" description="ANK" evidence="1">
    <location>
        <begin position="588"/>
        <end position="617"/>
    </location>
</feature>
<dbReference type="InterPro" id="IPR002110">
    <property type="entry name" value="Ankyrin_rpt"/>
</dbReference>
<evidence type="ECO:0000259" key="2">
    <source>
        <dbReference type="Pfam" id="PF11929"/>
    </source>
</evidence>
<keyword evidence="4" id="KW-1185">Reference proteome</keyword>
<dbReference type="RefSeq" id="XP_001580396.1">
    <property type="nucleotide sequence ID" value="XM_001580346.1"/>
</dbReference>
<dbReference type="InterPro" id="IPR036770">
    <property type="entry name" value="Ankyrin_rpt-contain_sf"/>
</dbReference>
<proteinExistence type="predicted"/>
<dbReference type="Proteomes" id="UP000001542">
    <property type="component" value="Unassembled WGS sequence"/>
</dbReference>
<evidence type="ECO:0000313" key="4">
    <source>
        <dbReference type="Proteomes" id="UP000001542"/>
    </source>
</evidence>
<name>A2DJL0_TRIV3</name>
<feature type="domain" description="DUF3447" evidence="2">
    <location>
        <begin position="163"/>
        <end position="240"/>
    </location>
</feature>
<reference evidence="3" key="1">
    <citation type="submission" date="2006-10" db="EMBL/GenBank/DDBJ databases">
        <authorList>
            <person name="Amadeo P."/>
            <person name="Zhao Q."/>
            <person name="Wortman J."/>
            <person name="Fraser-Liggett C."/>
            <person name="Carlton J."/>
        </authorList>
    </citation>
    <scope>NUCLEOTIDE SEQUENCE</scope>
    <source>
        <strain evidence="3">G3</strain>
    </source>
</reference>
<dbReference type="SMART" id="SM00248">
    <property type="entry name" value="ANK"/>
    <property type="match status" value="9"/>
</dbReference>
<organism evidence="3 4">
    <name type="scientific">Trichomonas vaginalis (strain ATCC PRA-98 / G3)</name>
    <dbReference type="NCBI Taxonomy" id="412133"/>
    <lineage>
        <taxon>Eukaryota</taxon>
        <taxon>Metamonada</taxon>
        <taxon>Parabasalia</taxon>
        <taxon>Trichomonadida</taxon>
        <taxon>Trichomonadidae</taxon>
        <taxon>Trichomonas</taxon>
    </lineage>
</organism>
<dbReference type="AlphaFoldDB" id="A2DJL0"/>
<evidence type="ECO:0000313" key="3">
    <source>
        <dbReference type="EMBL" id="EAY19410.1"/>
    </source>
</evidence>
<accession>A2DJL0</accession>
<dbReference type="EMBL" id="DS113208">
    <property type="protein sequence ID" value="EAY19410.1"/>
    <property type="molecule type" value="Genomic_DNA"/>
</dbReference>
<dbReference type="InParanoid" id="A2DJL0"/>
<feature type="repeat" description="ANK" evidence="1">
    <location>
        <begin position="365"/>
        <end position="397"/>
    </location>
</feature>
<dbReference type="PROSITE" id="PS50088">
    <property type="entry name" value="ANK_REPEAT"/>
    <property type="match status" value="4"/>
</dbReference>
<dbReference type="InterPro" id="IPR020683">
    <property type="entry name" value="DUF3447"/>
</dbReference>
<dbReference type="KEGG" id="tva:5464936"/>
<feature type="repeat" description="ANK" evidence="1">
    <location>
        <begin position="457"/>
        <end position="489"/>
    </location>
</feature>